<feature type="region of interest" description="Disordered" evidence="13">
    <location>
        <begin position="369"/>
        <end position="395"/>
    </location>
</feature>
<comment type="similarity">
    <text evidence="12">Belongs to the phosphatidylserine decarboxylase family. PSD-B subfamily. Eukaryotic type I sub-subfamily.</text>
</comment>
<organism evidence="14 15">
    <name type="scientific">Microbotryum saponariae</name>
    <dbReference type="NCBI Taxonomy" id="289078"/>
    <lineage>
        <taxon>Eukaryota</taxon>
        <taxon>Fungi</taxon>
        <taxon>Dikarya</taxon>
        <taxon>Basidiomycota</taxon>
        <taxon>Pucciniomycotina</taxon>
        <taxon>Microbotryomycetes</taxon>
        <taxon>Microbotryales</taxon>
        <taxon>Microbotryaceae</taxon>
        <taxon>Microbotryum</taxon>
    </lineage>
</organism>
<keyword evidence="12" id="KW-0999">Mitochondrion inner membrane</keyword>
<feature type="active site" description="Charge relay system; for autoendoproteolytic cleavage activity" evidence="12">
    <location>
        <position position="613"/>
    </location>
</feature>
<comment type="PTM">
    <text evidence="12">Is synthesized initially as an inactive proenzyme. Formation of the active enzyme involves a self-maturation process in which the active site pyruvoyl group is generated from an internal serine residue via an autocatalytic post-translational modification. Two non-identical subunits are generated from the proenzyme in this reaction, and the pyruvate is formed at the N-terminus of the alpha chain, which is derived from the carboxyl end of the proenzyme. The autoendoproteolytic cleavage occurs by a canonical serine protease mechanism, in which the side chain hydroxyl group of the serine supplies its oxygen atom to form the C-terminus of the beta chain, while the remainder of the serine residue undergoes an oxidative deamination to produce ammonia and the pyruvoyl prosthetic group on the alpha chain. During this reaction, the Ser that is part of the protease active site of the proenzyme becomes the pyruvoyl prosthetic group, which constitutes an essential element of the active site of the mature decarboxylase.</text>
</comment>
<gene>
    <name evidence="12" type="primary">PSD1</name>
    <name evidence="14" type="ORF">BZ3500_MVSOF-1268-A1-R1_CHR1-1G01255</name>
</gene>
<feature type="region of interest" description="Disordered" evidence="13">
    <location>
        <begin position="144"/>
        <end position="189"/>
    </location>
</feature>
<evidence type="ECO:0000256" key="3">
    <source>
        <dbReference type="ARBA" id="ARBA00022692"/>
    </source>
</evidence>
<feature type="active site" description="Schiff-base intermediate with substrate; via pyruvic acid; for decarboxylase activity" evidence="12">
    <location>
        <position position="613"/>
    </location>
</feature>
<evidence type="ECO:0000256" key="8">
    <source>
        <dbReference type="ARBA" id="ARBA00023209"/>
    </source>
</evidence>
<keyword evidence="7 12" id="KW-0472">Membrane</keyword>
<dbReference type="InterPro" id="IPR033661">
    <property type="entry name" value="PSD_type1_euk"/>
</dbReference>
<dbReference type="EMBL" id="FMWP01000013">
    <property type="protein sequence ID" value="SCZ89556.1"/>
    <property type="molecule type" value="Genomic_DNA"/>
</dbReference>
<dbReference type="UniPathway" id="UPA00558">
    <property type="reaction ID" value="UER00616"/>
</dbReference>
<feature type="chain" id="PRO_5023294218" description="Phosphatidylserine decarboxylase 1 beta chain" evidence="12">
    <location>
        <begin position="1"/>
        <end position="612"/>
    </location>
</feature>
<protein>
    <recommendedName>
        <fullName evidence="12">Phosphatidylserine decarboxylase proenzyme 1, mitochondrial</fullName>
        <ecNumber evidence="12">4.1.1.65</ecNumber>
    </recommendedName>
    <component>
        <recommendedName>
            <fullName evidence="12">Phosphatidylserine decarboxylase 1 beta chain</fullName>
        </recommendedName>
    </component>
    <component>
        <recommendedName>
            <fullName evidence="12">Phosphatidylserine decarboxylase 1 alpha chain</fullName>
        </recommendedName>
    </component>
</protein>
<keyword evidence="4 12" id="KW-0210">Decarboxylase</keyword>
<comment type="catalytic activity">
    <reaction evidence="12">
        <text>a 1,2-diacyl-sn-glycero-3-phospho-L-serine + H(+) = a 1,2-diacyl-sn-glycero-3-phosphoethanolamine + CO2</text>
        <dbReference type="Rhea" id="RHEA:20828"/>
        <dbReference type="ChEBI" id="CHEBI:15378"/>
        <dbReference type="ChEBI" id="CHEBI:16526"/>
        <dbReference type="ChEBI" id="CHEBI:57262"/>
        <dbReference type="ChEBI" id="CHEBI:64612"/>
        <dbReference type="EC" id="4.1.1.65"/>
    </reaction>
</comment>
<comment type="function">
    <text evidence="12">Catalyzes the formation of phosphatidylethanolamine (PtdEtn) from phosphatidylserine (PtdSer). Plays a central role in phospholipid metabolism and in the interorganelle trafficking of phosphatidylserine.</text>
</comment>
<name>A0A2X0L4Y0_9BASI</name>
<sequence>MTRFSIGGLGVRRPLGQATTNVSNHLSGGSAHGQAHAHQHKRHASTSSSSPLYGPGSSSAPSSGNVNGPSVVGSTSTASNGSRRRWPLRAGAVMLRGPGLLLRAPTRLLLATPRGAYKGLRRAGMVAAPVVVAGPQRLFGTSARARRLQQRQQQQQVERDGGVEGDKLGSTGAGVQGQPHGPRQSFTTRLRQRWSSTETRWYPIPISLGAALLVALSLYKKQDGLYNDLDSDSADSDSRSGRRKPVSESQIKVQGPWQVHVIGALPLRSISRIYGMLNSFELPVWFRTPGYRLYAWFFGVNLDECEPSDLREYRSMSEFFMRRLKDGVRPIADTVLVSPSDGKVVNFGVVEGGRVEQVKGSTYSLEALLNGTGPASDTPTTKSRRPYVAPEHPHKAEPISVNEEEFANINDISYSLGELMGNRPIGPGSSPSFTTEDASISSSEQHLVPPQGPKRSLSTDAKVALEVSSSSSNPTNPKQGHKLFFTVVYLAPGDYHRYHSPTNWVVEKRRHFAGELFSVSPWMAAKLQDLFVLNERVALLGRWKYGFFSMTPVGATNVGSIRVNFDSTLRTNSPLRPITPGTFSEATYAKASTLLGGQPLRKGDEVGGFWLGSTIVLVFEAPEDFEFMIERGEKVKMGQALGEVRRRKQAAGVGSGSVLPGGFPKSSAETLPRRHRSIRAILRAERNASRPYKKMYGLQLMPCCRTVMPSEIEMPKKLIRQAETLQS</sequence>
<keyword evidence="6 12" id="KW-0443">Lipid metabolism</keyword>
<dbReference type="EC" id="4.1.1.65" evidence="12"/>
<evidence type="ECO:0000256" key="2">
    <source>
        <dbReference type="ARBA" id="ARBA00022516"/>
    </source>
</evidence>
<feature type="site" description="Cleavage (non-hydrolytic); by autocatalysis" evidence="12">
    <location>
        <begin position="612"/>
        <end position="613"/>
    </location>
</feature>
<evidence type="ECO:0000256" key="6">
    <source>
        <dbReference type="ARBA" id="ARBA00023098"/>
    </source>
</evidence>
<evidence type="ECO:0000256" key="13">
    <source>
        <dbReference type="SAM" id="MobiDB-lite"/>
    </source>
</evidence>
<evidence type="ECO:0000256" key="4">
    <source>
        <dbReference type="ARBA" id="ARBA00022793"/>
    </source>
</evidence>
<feature type="chain" id="PRO_5023294219" description="Phosphatidylserine decarboxylase 1 alpha chain" evidence="12">
    <location>
        <begin position="613"/>
        <end position="727"/>
    </location>
</feature>
<feature type="active site" description="Charge relay system; for autoendoproteolytic cleavage activity" evidence="12">
    <location>
        <position position="341"/>
    </location>
</feature>
<evidence type="ECO:0000256" key="10">
    <source>
        <dbReference type="ARBA" id="ARBA00023264"/>
    </source>
</evidence>
<dbReference type="AlphaFoldDB" id="A0A2X0L4Y0"/>
<feature type="compositionally biased region" description="Low complexity" evidence="13">
    <location>
        <begin position="45"/>
        <end position="70"/>
    </location>
</feature>
<feature type="active site" description="Charge relay system; for autoendoproteolytic cleavage activity" evidence="12">
    <location>
        <position position="499"/>
    </location>
</feature>
<dbReference type="PANTHER" id="PTHR10067">
    <property type="entry name" value="PHOSPHATIDYLSERINE DECARBOXYLASE"/>
    <property type="match status" value="1"/>
</dbReference>
<dbReference type="GO" id="GO:0016540">
    <property type="term" value="P:protein autoprocessing"/>
    <property type="evidence" value="ECO:0007669"/>
    <property type="project" value="UniProtKB-UniRule"/>
</dbReference>
<feature type="compositionally biased region" description="Polar residues" evidence="13">
    <location>
        <begin position="429"/>
        <end position="445"/>
    </location>
</feature>
<proteinExistence type="inferred from homology"/>
<feature type="topological domain" description="Mitochondrial intermembrane" evidence="12">
    <location>
        <begin position="232"/>
        <end position="727"/>
    </location>
</feature>
<evidence type="ECO:0000256" key="11">
    <source>
        <dbReference type="ARBA" id="ARBA00023317"/>
    </source>
</evidence>
<dbReference type="STRING" id="289078.A0A2X0L4Y0"/>
<dbReference type="GO" id="GO:0005743">
    <property type="term" value="C:mitochondrial inner membrane"/>
    <property type="evidence" value="ECO:0007669"/>
    <property type="project" value="UniProtKB-SubCell"/>
</dbReference>
<keyword evidence="12" id="KW-0865">Zymogen</keyword>
<keyword evidence="11 12" id="KW-0670">Pyruvate</keyword>
<dbReference type="Pfam" id="PF02666">
    <property type="entry name" value="PS_Dcarbxylase"/>
    <property type="match status" value="2"/>
</dbReference>
<dbReference type="Proteomes" id="UP000249723">
    <property type="component" value="Unassembled WGS sequence"/>
</dbReference>
<comment type="cofactor">
    <cofactor evidence="12">
        <name>pyruvate</name>
        <dbReference type="ChEBI" id="CHEBI:15361"/>
    </cofactor>
    <text evidence="12">Binds 1 pyruvoyl group covalently per subunit.</text>
</comment>
<reference evidence="15" key="1">
    <citation type="submission" date="2016-10" db="EMBL/GenBank/DDBJ databases">
        <authorList>
            <person name="Jeantristanb JTB J.-T."/>
            <person name="Ricardo R."/>
        </authorList>
    </citation>
    <scope>NUCLEOTIDE SEQUENCE [LARGE SCALE GENOMIC DNA]</scope>
</reference>
<dbReference type="GO" id="GO:0004609">
    <property type="term" value="F:phosphatidylserine decarboxylase activity"/>
    <property type="evidence" value="ECO:0007669"/>
    <property type="project" value="UniProtKB-UniRule"/>
</dbReference>
<feature type="region of interest" description="Disordered" evidence="13">
    <location>
        <begin position="1"/>
        <end position="83"/>
    </location>
</feature>
<dbReference type="OrthoDB" id="4330at2759"/>
<keyword evidence="3 12" id="KW-0812">Transmembrane</keyword>
<feature type="modified residue" description="Pyruvic acid (Ser); by autocatalysis" evidence="12">
    <location>
        <position position="613"/>
    </location>
</feature>
<comment type="subcellular location">
    <molecule>Phosphatidylserine decarboxylase 1 alpha chain</molecule>
    <subcellularLocation>
        <location evidence="12">Mitochondrion inner membrane</location>
        <topology evidence="12">Peripheral membrane protein</topology>
        <orientation evidence="12">Intermembrane side</orientation>
    </subcellularLocation>
    <text evidence="12">Anchored to the mitochondrial inner membrane through its interaction with the integral membrane beta chain.</text>
</comment>
<keyword evidence="12" id="KW-0496">Mitochondrion</keyword>
<dbReference type="InterPro" id="IPR033177">
    <property type="entry name" value="PSD-B"/>
</dbReference>
<dbReference type="GO" id="GO:0006646">
    <property type="term" value="P:phosphatidylethanolamine biosynthetic process"/>
    <property type="evidence" value="ECO:0007669"/>
    <property type="project" value="UniProtKB-UniRule"/>
</dbReference>
<accession>A0A2X0L4Y0</accession>
<evidence type="ECO:0000256" key="5">
    <source>
        <dbReference type="ARBA" id="ARBA00022989"/>
    </source>
</evidence>
<evidence type="ECO:0000313" key="15">
    <source>
        <dbReference type="Proteomes" id="UP000249723"/>
    </source>
</evidence>
<comment type="subcellular location">
    <molecule>Phosphatidylserine decarboxylase 1 beta chain</molecule>
    <subcellularLocation>
        <location evidence="12">Mitochondrion inner membrane</location>
        <topology evidence="12">Single-pass membrane protein</topology>
        <orientation evidence="12">Intermembrane side</orientation>
    </subcellularLocation>
</comment>
<evidence type="ECO:0000256" key="1">
    <source>
        <dbReference type="ARBA" id="ARBA00005189"/>
    </source>
</evidence>
<feature type="region of interest" description="Disordered" evidence="13">
    <location>
        <begin position="229"/>
        <end position="250"/>
    </location>
</feature>
<evidence type="ECO:0000256" key="7">
    <source>
        <dbReference type="ARBA" id="ARBA00023136"/>
    </source>
</evidence>
<dbReference type="NCBIfam" id="TIGR00163">
    <property type="entry name" value="PS_decarb"/>
    <property type="match status" value="1"/>
</dbReference>
<evidence type="ECO:0000256" key="9">
    <source>
        <dbReference type="ARBA" id="ARBA00023239"/>
    </source>
</evidence>
<keyword evidence="9 12" id="KW-0456">Lyase</keyword>
<keyword evidence="10 12" id="KW-1208">Phospholipid metabolism</keyword>
<comment type="subunit">
    <text evidence="12">Heterodimer of a large membrane-associated beta subunit and a small pyruvoyl-containing alpha subunit.</text>
</comment>
<feature type="compositionally biased region" description="Polar residues" evidence="13">
    <location>
        <begin position="72"/>
        <end position="81"/>
    </location>
</feature>
<dbReference type="PANTHER" id="PTHR10067:SF6">
    <property type="entry name" value="PHOSPHATIDYLSERINE DECARBOXYLASE PROENZYME, MITOCHONDRIAL"/>
    <property type="match status" value="1"/>
</dbReference>
<feature type="compositionally biased region" description="Polar residues" evidence="13">
    <location>
        <begin position="17"/>
        <end position="26"/>
    </location>
</feature>
<feature type="compositionally biased region" description="Basic and acidic residues" evidence="13">
    <location>
        <begin position="157"/>
        <end position="167"/>
    </location>
</feature>
<evidence type="ECO:0000313" key="14">
    <source>
        <dbReference type="EMBL" id="SCZ89556.1"/>
    </source>
</evidence>
<comment type="pathway">
    <text evidence="1">Lipid metabolism.</text>
</comment>
<feature type="compositionally biased region" description="Basic residues" evidence="13">
    <location>
        <begin position="35"/>
        <end position="44"/>
    </location>
</feature>
<dbReference type="InterPro" id="IPR003817">
    <property type="entry name" value="PS_Dcarbxylase"/>
</dbReference>
<comment type="pathway">
    <text evidence="12">Phospholipid metabolism; phosphatidylethanolamine biosynthesis; phosphatidylethanolamine from CDP-diacylglycerol: step 2/2.</text>
</comment>
<keyword evidence="15" id="KW-1185">Reference proteome</keyword>
<dbReference type="HAMAP" id="MF_03208">
    <property type="entry name" value="PS_decarb_PSD_B_type1_euk"/>
    <property type="match status" value="1"/>
</dbReference>
<keyword evidence="8 12" id="KW-0594">Phospholipid biosynthesis</keyword>
<feature type="topological domain" description="Mitochondrial matrix" evidence="12">
    <location>
        <begin position="1"/>
        <end position="212"/>
    </location>
</feature>
<keyword evidence="2 12" id="KW-0444">Lipid biosynthesis</keyword>
<keyword evidence="5 12" id="KW-1133">Transmembrane helix</keyword>
<evidence type="ECO:0000256" key="12">
    <source>
        <dbReference type="HAMAP-Rule" id="MF_03208"/>
    </source>
</evidence>
<feature type="region of interest" description="Disordered" evidence="13">
    <location>
        <begin position="420"/>
        <end position="456"/>
    </location>
</feature>